<name>A0A0D2X443_CAPO3</name>
<dbReference type="PANTHER" id="PTHR12858:SF1">
    <property type="entry name" value="PRE-RRNA-PROCESSING PROTEIN TSR1 HOMOLOG"/>
    <property type="match status" value="1"/>
</dbReference>
<feature type="compositionally biased region" description="Basic residues" evidence="5">
    <location>
        <begin position="58"/>
        <end position="69"/>
    </location>
</feature>
<dbReference type="FunCoup" id="A0A0D2X443">
    <property type="interactions" value="416"/>
</dbReference>
<dbReference type="EMBL" id="KE346369">
    <property type="protein sequence ID" value="KJE95409.1"/>
    <property type="molecule type" value="Genomic_DNA"/>
</dbReference>
<evidence type="ECO:0000256" key="5">
    <source>
        <dbReference type="SAM" id="MobiDB-lite"/>
    </source>
</evidence>
<dbReference type="InterPro" id="IPR030387">
    <property type="entry name" value="G_Bms1/Tsr1_dom"/>
</dbReference>
<evidence type="ECO:0000313" key="8">
    <source>
        <dbReference type="Proteomes" id="UP000008743"/>
    </source>
</evidence>
<feature type="domain" description="Bms1-type G" evidence="6">
    <location>
        <begin position="88"/>
        <end position="264"/>
    </location>
</feature>
<dbReference type="OrthoDB" id="119302at2759"/>
<dbReference type="SMART" id="SM01362">
    <property type="entry name" value="DUF663"/>
    <property type="match status" value="1"/>
</dbReference>
<feature type="region of interest" description="Disordered" evidence="5">
    <location>
        <begin position="1"/>
        <end position="69"/>
    </location>
</feature>
<keyword evidence="8" id="KW-1185">Reference proteome</keyword>
<dbReference type="PhylomeDB" id="A0A0D2X443"/>
<dbReference type="OMA" id="MNLPRFK"/>
<gene>
    <name evidence="7" type="ORF">CAOG_005863</name>
</gene>
<dbReference type="InterPro" id="IPR007034">
    <property type="entry name" value="BMS1_TSR1_C"/>
</dbReference>
<dbReference type="GO" id="GO:0034511">
    <property type="term" value="F:U3 snoRNA binding"/>
    <property type="evidence" value="ECO:0007669"/>
    <property type="project" value="TreeGrafter"/>
</dbReference>
<dbReference type="Pfam" id="PF04950">
    <property type="entry name" value="RIBIOP_C"/>
    <property type="match status" value="1"/>
</dbReference>
<dbReference type="Pfam" id="PF22298">
    <property type="entry name" value="Tsr1_G-like"/>
    <property type="match status" value="1"/>
</dbReference>
<dbReference type="AlphaFoldDB" id="A0A0D2X443"/>
<sequence>MDGASHRPGKLKQQNKSHKTGRHRAKGVLDTANKGRMIDDNSSRTSKRSTSSSDAKRQDRRNHLKQQMKAKRIEALAQRRGIGQGDGAPVTVAILPLCADVDARQVRAALIKHIQGNDAAAASVSDSGMVVSAQEDAIDSRAVVTVAVPKFKSRLTLVTSPNDLFAQCDAAIGADVVLFVLSHSVPVSEAGELLISNVRSQGVPSVSFAVNNLEEVPPRRRADLRKFLLSYASSRFSKQQKLFAFDSDSEASLLVRHLCDSRIETIHWRDRHPYMLADHVGFSVTDSTAGTGILSVTGFLRGRSLDVNGLVHLRNFGDFQIGRIDGPNDPYSLNRRNATGKKQSQQNVAQMDTEGETEEVDEHGNRILARPSAEQQQSLVSEIEPDPMSQHQTWPTVEEMKAALRQQRAPRVLRVPKGTSEYQAAWIVEDGDRDEDDNGDEDSGDEDDENAMAMATEFDDDAMDGGDAMQDGGNDEDEEEYEDLVEETADAKYDAEMNFDDEEQQLEHRRRLKEQAADEDTNFPDEIDTPRDVQAYIRFQKYRGLESFRASPWDPKENLPLEYARIFQFEDFERTKKRVLQSYEGVESGSYITVHIQNVPVAAFEDYRPEIPFLLFGLLEHENKMSVCNIAIQRTGSFEAPIRAKEPLLFQVGFRRFTAEPIYSTHTLGSKHKMERFLHLGRFTIATIICPLVYPTAPVLVFKAQVDGSLPYVGSGTLLSVDPDRIVLKRIILSGVPYKINRRSAVIRFMFFNRDDIDLYKRHELYTKHGRRGHIKGPIGTHGHMSVTFDRQLVSQDTVCLNLYKRVFPKWTYQLFARPNSIVPLDYFDVHAAQEAAQAFAPAAALMQ</sequence>
<dbReference type="SMART" id="SM00785">
    <property type="entry name" value="AARP2CN"/>
    <property type="match status" value="1"/>
</dbReference>
<dbReference type="InterPro" id="IPR012948">
    <property type="entry name" value="AARP2CN"/>
</dbReference>
<dbReference type="GO" id="GO:0000462">
    <property type="term" value="P:maturation of SSU-rRNA from tricistronic rRNA transcript (SSU-rRNA, 5.8S rRNA, LSU-rRNA)"/>
    <property type="evidence" value="ECO:0007669"/>
    <property type="project" value="TreeGrafter"/>
</dbReference>
<evidence type="ECO:0000256" key="1">
    <source>
        <dbReference type="ARBA" id="ARBA00004604"/>
    </source>
</evidence>
<dbReference type="GO" id="GO:0003924">
    <property type="term" value="F:GTPase activity"/>
    <property type="evidence" value="ECO:0007669"/>
    <property type="project" value="TreeGrafter"/>
</dbReference>
<organism evidence="7 8">
    <name type="scientific">Capsaspora owczarzaki (strain ATCC 30864)</name>
    <dbReference type="NCBI Taxonomy" id="595528"/>
    <lineage>
        <taxon>Eukaryota</taxon>
        <taxon>Filasterea</taxon>
        <taxon>Capsaspora</taxon>
    </lineage>
</organism>
<keyword evidence="2" id="KW-0690">Ribosome biogenesis</keyword>
<dbReference type="GO" id="GO:0030688">
    <property type="term" value="C:preribosome, small subunit precursor"/>
    <property type="evidence" value="ECO:0007669"/>
    <property type="project" value="TreeGrafter"/>
</dbReference>
<evidence type="ECO:0000259" key="6">
    <source>
        <dbReference type="PROSITE" id="PS51714"/>
    </source>
</evidence>
<feature type="region of interest" description="Disordered" evidence="5">
    <location>
        <begin position="426"/>
        <end position="481"/>
    </location>
</feature>
<dbReference type="InterPro" id="IPR039761">
    <property type="entry name" value="Bms1/Tsr1"/>
</dbReference>
<feature type="compositionally biased region" description="Acidic residues" evidence="5">
    <location>
        <begin position="429"/>
        <end position="450"/>
    </location>
</feature>
<proteinExistence type="inferred from homology"/>
<protein>
    <submittedName>
        <fullName evidence="7">Tsr1 protein</fullName>
    </submittedName>
</protein>
<comment type="subcellular location">
    <subcellularLocation>
        <location evidence="1">Nucleus</location>
        <location evidence="1">Nucleolus</location>
    </subcellularLocation>
</comment>
<dbReference type="RefSeq" id="XP_004345453.1">
    <property type="nucleotide sequence ID" value="XM_004345403.2"/>
</dbReference>
<dbReference type="GO" id="GO:0005525">
    <property type="term" value="F:GTP binding"/>
    <property type="evidence" value="ECO:0007669"/>
    <property type="project" value="TreeGrafter"/>
</dbReference>
<feature type="compositionally biased region" description="Polar residues" evidence="5">
    <location>
        <begin position="334"/>
        <end position="350"/>
    </location>
</feature>
<accession>A0A0D2X443</accession>
<evidence type="ECO:0000256" key="3">
    <source>
        <dbReference type="ARBA" id="ARBA00023242"/>
    </source>
</evidence>
<dbReference type="STRING" id="595528.A0A0D2X443"/>
<dbReference type="GO" id="GO:0005730">
    <property type="term" value="C:nucleolus"/>
    <property type="evidence" value="ECO:0007669"/>
    <property type="project" value="UniProtKB-SubCell"/>
</dbReference>
<evidence type="ECO:0000256" key="2">
    <source>
        <dbReference type="ARBA" id="ARBA00022517"/>
    </source>
</evidence>
<keyword evidence="3" id="KW-0539">Nucleus</keyword>
<comment type="similarity">
    <text evidence="4">Belongs to the TRAFAC class translation factor GTPase superfamily. Bms1-like GTPase family. TSR1 subfamily.</text>
</comment>
<dbReference type="PANTHER" id="PTHR12858">
    <property type="entry name" value="RIBOSOME BIOGENESIS PROTEIN"/>
    <property type="match status" value="1"/>
</dbReference>
<dbReference type="PROSITE" id="PS51714">
    <property type="entry name" value="G_BMS1"/>
    <property type="match status" value="1"/>
</dbReference>
<reference evidence="8" key="1">
    <citation type="submission" date="2011-02" db="EMBL/GenBank/DDBJ databases">
        <title>The Genome Sequence of Capsaspora owczarzaki ATCC 30864.</title>
        <authorList>
            <person name="Russ C."/>
            <person name="Cuomo C."/>
            <person name="Burger G."/>
            <person name="Gray M.W."/>
            <person name="Holland P.W.H."/>
            <person name="King N."/>
            <person name="Lang F.B.F."/>
            <person name="Roger A.J."/>
            <person name="Ruiz-Trillo I."/>
            <person name="Young S.K."/>
            <person name="Zeng Q."/>
            <person name="Gargeya S."/>
            <person name="Alvarado L."/>
            <person name="Berlin A."/>
            <person name="Chapman S.B."/>
            <person name="Chen Z."/>
            <person name="Freedman E."/>
            <person name="Gellesch M."/>
            <person name="Goldberg J."/>
            <person name="Griggs A."/>
            <person name="Gujja S."/>
            <person name="Heilman E."/>
            <person name="Heiman D."/>
            <person name="Howarth C."/>
            <person name="Mehta T."/>
            <person name="Neiman D."/>
            <person name="Pearson M."/>
            <person name="Roberts A."/>
            <person name="Saif S."/>
            <person name="Shea T."/>
            <person name="Shenoy N."/>
            <person name="Sisk P."/>
            <person name="Stolte C."/>
            <person name="Sykes S."/>
            <person name="White J."/>
            <person name="Yandava C."/>
            <person name="Haas B."/>
            <person name="Nusbaum C."/>
            <person name="Birren B."/>
        </authorList>
    </citation>
    <scope>NUCLEOTIDE SEQUENCE</scope>
    <source>
        <strain evidence="8">ATCC 30864</strain>
    </source>
</reference>
<feature type="region of interest" description="Disordered" evidence="5">
    <location>
        <begin position="334"/>
        <end position="359"/>
    </location>
</feature>
<dbReference type="InParanoid" id="A0A0D2X443"/>
<dbReference type="Pfam" id="PF08142">
    <property type="entry name" value="AARP2CN"/>
    <property type="match status" value="1"/>
</dbReference>
<dbReference type="GO" id="GO:0000479">
    <property type="term" value="P:endonucleolytic cleavage of tricistronic rRNA transcript (SSU-rRNA, 5.8S rRNA, LSU-rRNA)"/>
    <property type="evidence" value="ECO:0007669"/>
    <property type="project" value="TreeGrafter"/>
</dbReference>
<evidence type="ECO:0000313" key="7">
    <source>
        <dbReference type="EMBL" id="KJE95409.1"/>
    </source>
</evidence>
<evidence type="ECO:0000256" key="4">
    <source>
        <dbReference type="ARBA" id="ARBA00038288"/>
    </source>
</evidence>
<feature type="compositionally biased region" description="Basic residues" evidence="5">
    <location>
        <begin position="7"/>
        <end position="26"/>
    </location>
</feature>
<dbReference type="Proteomes" id="UP000008743">
    <property type="component" value="Unassembled WGS sequence"/>
</dbReference>
<dbReference type="eggNOG" id="KOG1980">
    <property type="taxonomic scope" value="Eukaryota"/>
</dbReference>